<dbReference type="HOGENOM" id="CLU_161660_1_1_1"/>
<dbReference type="Gramene" id="OPUNC11G05730.1">
    <property type="protein sequence ID" value="OPUNC11G05730.1"/>
    <property type="gene ID" value="OPUNC11G05730"/>
</dbReference>
<feature type="transmembrane region" description="Helical" evidence="1">
    <location>
        <begin position="37"/>
        <end position="59"/>
    </location>
</feature>
<reference evidence="2" key="1">
    <citation type="submission" date="2015-04" db="UniProtKB">
        <authorList>
            <consortium name="EnsemblPlants"/>
        </authorList>
    </citation>
    <scope>IDENTIFICATION</scope>
</reference>
<reference evidence="2" key="2">
    <citation type="submission" date="2018-05" db="EMBL/GenBank/DDBJ databases">
        <title>OpunRS2 (Oryza punctata Reference Sequence Version 2).</title>
        <authorList>
            <person name="Zhang J."/>
            <person name="Kudrna D."/>
            <person name="Lee S."/>
            <person name="Talag J."/>
            <person name="Welchert J."/>
            <person name="Wing R.A."/>
        </authorList>
    </citation>
    <scope>NUCLEOTIDE SEQUENCE [LARGE SCALE GENOMIC DNA]</scope>
</reference>
<dbReference type="AlphaFoldDB" id="A0A0E0MDI2"/>
<proteinExistence type="predicted"/>
<dbReference type="OMA" id="HTRMAFT"/>
<keyword evidence="3" id="KW-1185">Reference proteome</keyword>
<dbReference type="PANTHER" id="PTHR33115:SF25">
    <property type="entry name" value="CONDENSIN COMPLEX SUBUNIT 1 C-TERMINAL DOMAIN-CONTAINING PROTEIN"/>
    <property type="match status" value="1"/>
</dbReference>
<keyword evidence="1" id="KW-0812">Transmembrane</keyword>
<organism evidence="2">
    <name type="scientific">Oryza punctata</name>
    <name type="common">Red rice</name>
    <dbReference type="NCBI Taxonomy" id="4537"/>
    <lineage>
        <taxon>Eukaryota</taxon>
        <taxon>Viridiplantae</taxon>
        <taxon>Streptophyta</taxon>
        <taxon>Embryophyta</taxon>
        <taxon>Tracheophyta</taxon>
        <taxon>Spermatophyta</taxon>
        <taxon>Magnoliopsida</taxon>
        <taxon>Liliopsida</taxon>
        <taxon>Poales</taxon>
        <taxon>Poaceae</taxon>
        <taxon>BOP clade</taxon>
        <taxon>Oryzoideae</taxon>
        <taxon>Oryzeae</taxon>
        <taxon>Oryzinae</taxon>
        <taxon>Oryza</taxon>
    </lineage>
</organism>
<evidence type="ECO:0000256" key="1">
    <source>
        <dbReference type="SAM" id="Phobius"/>
    </source>
</evidence>
<protein>
    <submittedName>
        <fullName evidence="2">Uncharacterized protein</fullName>
    </submittedName>
</protein>
<keyword evidence="1" id="KW-0472">Membrane</keyword>
<dbReference type="STRING" id="4537.A0A0E0MDI2"/>
<keyword evidence="1" id="KW-1133">Transmembrane helix</keyword>
<sequence>MAGDDGSWAGASRRKKKRAKLEASIKSKIALEAHTRMAFTVMSYLAFTWSTVVLLGGYVSSLQKKDFRCLTVITIVEATRKKKIGHTNEHVIILFVFPFPTPA</sequence>
<accession>A0A0E0MDI2</accession>
<evidence type="ECO:0000313" key="3">
    <source>
        <dbReference type="Proteomes" id="UP000026962"/>
    </source>
</evidence>
<dbReference type="PANTHER" id="PTHR33115">
    <property type="entry name" value="ARM REPEAT SUPERFAMILY PROTEIN"/>
    <property type="match status" value="1"/>
</dbReference>
<name>A0A0E0MDI2_ORYPU</name>
<dbReference type="EnsemblPlants" id="OPUNC11G05730.1">
    <property type="protein sequence ID" value="OPUNC11G05730.1"/>
    <property type="gene ID" value="OPUNC11G05730"/>
</dbReference>
<dbReference type="Proteomes" id="UP000026962">
    <property type="component" value="Chromosome 11"/>
</dbReference>
<evidence type="ECO:0000313" key="2">
    <source>
        <dbReference type="EnsemblPlants" id="OPUNC11G05730.1"/>
    </source>
</evidence>